<protein>
    <recommendedName>
        <fullName evidence="4">Lipoprotein</fullName>
    </recommendedName>
</protein>
<reference evidence="2 3" key="1">
    <citation type="submission" date="2015-04" db="EMBL/GenBank/DDBJ databases">
        <title>Whole genome shotgun sequence of Flavihumibacter petaseus NBRC 106054.</title>
        <authorList>
            <person name="Miyazawa S."/>
            <person name="Hosoyama A."/>
            <person name="Hashimoto M."/>
            <person name="Noguchi M."/>
            <person name="Tsuchikane K."/>
            <person name="Ohji S."/>
            <person name="Yamazoe A."/>
            <person name="Ichikawa N."/>
            <person name="Kimura A."/>
            <person name="Fujita N."/>
        </authorList>
    </citation>
    <scope>NUCLEOTIDE SEQUENCE [LARGE SCALE GENOMIC DNA]</scope>
    <source>
        <strain evidence="2 3">NBRC 106054</strain>
    </source>
</reference>
<dbReference type="EMBL" id="BBWV01000001">
    <property type="protein sequence ID" value="GAO41418.1"/>
    <property type="molecule type" value="Genomic_DNA"/>
</dbReference>
<evidence type="ECO:0000313" key="3">
    <source>
        <dbReference type="Proteomes" id="UP000033121"/>
    </source>
</evidence>
<name>A0A0E9MVB3_9BACT</name>
<sequence>MKAISISLSATLRTLVLALLTISLMTACSKSKDEKKGGGFEGVYEGKWGEEFDEPAYHYKLRFKSGGTLERLDESDVVIASGQWSRNGIDVEGYYIFLDDGSKFSFAGLYTDFDGAILGNWGFDNSKANGGTFEIKKK</sequence>
<keyword evidence="3" id="KW-1185">Reference proteome</keyword>
<evidence type="ECO:0000313" key="2">
    <source>
        <dbReference type="EMBL" id="GAO41418.1"/>
    </source>
</evidence>
<accession>A0A0E9MVB3</accession>
<dbReference type="RefSeq" id="WP_046367284.1">
    <property type="nucleotide sequence ID" value="NZ_BBWV01000001.1"/>
</dbReference>
<dbReference type="STRING" id="1220578.FPE01S_01_04300"/>
<keyword evidence="1" id="KW-0732">Signal</keyword>
<comment type="caution">
    <text evidence="2">The sequence shown here is derived from an EMBL/GenBank/DDBJ whole genome shotgun (WGS) entry which is preliminary data.</text>
</comment>
<organism evidence="2 3">
    <name type="scientific">Flavihumibacter petaseus NBRC 106054</name>
    <dbReference type="NCBI Taxonomy" id="1220578"/>
    <lineage>
        <taxon>Bacteria</taxon>
        <taxon>Pseudomonadati</taxon>
        <taxon>Bacteroidota</taxon>
        <taxon>Chitinophagia</taxon>
        <taxon>Chitinophagales</taxon>
        <taxon>Chitinophagaceae</taxon>
        <taxon>Flavihumibacter</taxon>
    </lineage>
</organism>
<dbReference type="PROSITE" id="PS51257">
    <property type="entry name" value="PROKAR_LIPOPROTEIN"/>
    <property type="match status" value="1"/>
</dbReference>
<dbReference type="Proteomes" id="UP000033121">
    <property type="component" value="Unassembled WGS sequence"/>
</dbReference>
<feature type="chain" id="PRO_5002429500" description="Lipoprotein" evidence="1">
    <location>
        <begin position="19"/>
        <end position="138"/>
    </location>
</feature>
<dbReference type="AlphaFoldDB" id="A0A0E9MVB3"/>
<feature type="signal peptide" evidence="1">
    <location>
        <begin position="1"/>
        <end position="18"/>
    </location>
</feature>
<gene>
    <name evidence="2" type="ORF">FPE01S_01_04300</name>
</gene>
<evidence type="ECO:0008006" key="4">
    <source>
        <dbReference type="Google" id="ProtNLM"/>
    </source>
</evidence>
<proteinExistence type="predicted"/>
<evidence type="ECO:0000256" key="1">
    <source>
        <dbReference type="SAM" id="SignalP"/>
    </source>
</evidence>